<keyword evidence="2" id="KW-1185">Reference proteome</keyword>
<dbReference type="Proteomes" id="UP001055811">
    <property type="component" value="Linkage Group LG07"/>
</dbReference>
<evidence type="ECO:0000313" key="2">
    <source>
        <dbReference type="Proteomes" id="UP001055811"/>
    </source>
</evidence>
<comment type="caution">
    <text evidence="1">The sequence shown here is derived from an EMBL/GenBank/DDBJ whole genome shotgun (WGS) entry which is preliminary data.</text>
</comment>
<name>A0ACB9AK35_CICIN</name>
<reference evidence="1 2" key="2">
    <citation type="journal article" date="2022" name="Mol. Ecol. Resour.">
        <title>The genomes of chicory, endive, great burdock and yacon provide insights into Asteraceae paleo-polyploidization history and plant inulin production.</title>
        <authorList>
            <person name="Fan W."/>
            <person name="Wang S."/>
            <person name="Wang H."/>
            <person name="Wang A."/>
            <person name="Jiang F."/>
            <person name="Liu H."/>
            <person name="Zhao H."/>
            <person name="Xu D."/>
            <person name="Zhang Y."/>
        </authorList>
    </citation>
    <scope>NUCLEOTIDE SEQUENCE [LARGE SCALE GENOMIC DNA]</scope>
    <source>
        <strain evidence="2">cv. Punajuju</strain>
        <tissue evidence="1">Leaves</tissue>
    </source>
</reference>
<protein>
    <submittedName>
        <fullName evidence="1">Uncharacterized protein</fullName>
    </submittedName>
</protein>
<reference evidence="2" key="1">
    <citation type="journal article" date="2022" name="Mol. Ecol. Resour.">
        <title>The genomes of chicory, endive, great burdock and yacon provide insights into Asteraceae palaeo-polyploidization history and plant inulin production.</title>
        <authorList>
            <person name="Fan W."/>
            <person name="Wang S."/>
            <person name="Wang H."/>
            <person name="Wang A."/>
            <person name="Jiang F."/>
            <person name="Liu H."/>
            <person name="Zhao H."/>
            <person name="Xu D."/>
            <person name="Zhang Y."/>
        </authorList>
    </citation>
    <scope>NUCLEOTIDE SEQUENCE [LARGE SCALE GENOMIC DNA]</scope>
    <source>
        <strain evidence="2">cv. Punajuju</strain>
    </source>
</reference>
<organism evidence="1 2">
    <name type="scientific">Cichorium intybus</name>
    <name type="common">Chicory</name>
    <dbReference type="NCBI Taxonomy" id="13427"/>
    <lineage>
        <taxon>Eukaryota</taxon>
        <taxon>Viridiplantae</taxon>
        <taxon>Streptophyta</taxon>
        <taxon>Embryophyta</taxon>
        <taxon>Tracheophyta</taxon>
        <taxon>Spermatophyta</taxon>
        <taxon>Magnoliopsida</taxon>
        <taxon>eudicotyledons</taxon>
        <taxon>Gunneridae</taxon>
        <taxon>Pentapetalae</taxon>
        <taxon>asterids</taxon>
        <taxon>campanulids</taxon>
        <taxon>Asterales</taxon>
        <taxon>Asteraceae</taxon>
        <taxon>Cichorioideae</taxon>
        <taxon>Cichorieae</taxon>
        <taxon>Cichoriinae</taxon>
        <taxon>Cichorium</taxon>
    </lineage>
</organism>
<accession>A0ACB9AK35</accession>
<dbReference type="EMBL" id="CM042015">
    <property type="protein sequence ID" value="KAI3709989.1"/>
    <property type="molecule type" value="Genomic_DNA"/>
</dbReference>
<gene>
    <name evidence="1" type="ORF">L2E82_39762</name>
</gene>
<evidence type="ECO:0000313" key="1">
    <source>
        <dbReference type="EMBL" id="KAI3709989.1"/>
    </source>
</evidence>
<sequence length="258" mass="29421">MASTSATEPPSPMKESPNWLEMPHELMENVFQRLPTIEILNSARKVCTAWLKICNYPAMWKVVNMIERPIDGLGWDCGLEALTWEAVDLSCGELIDISMDWFCTDELLDHIVHRSSKLKRLFLLSCFRITDGALSRAVKRVPQLEELHLSNIVINAQEIEVIGRNCPQLKSFKMNKVYSASDDDQSLAIANNMPELRQLELIENEITNDGLEAILNGCPHLQSLDVRMCFNLCLDGYLEKMCMERIKYFKHGLTDCGI</sequence>
<proteinExistence type="predicted"/>